<sequence>MWKSHVSVFTVGFSSNFIDSIVSEGNVQWRFTSYYGFPKSQRQCQFWNLIRVLSRRNSLPWLCSRDFNDLCSRDEKKGGATLPNYLMQGFRQAFEHSNLVQIPTAGSFFTWEKGRESNNLVREKLDRALATEDWARKFTNVVCSIVLVPRSDHKPLVINTAPKDNRRDRRRFRFDNAWLCDEGLAEVVKGAWVNSIPCNLLMKRDDLVSALSLWGRSRNREFWQKKKTVQRLLDNGPSTVSHTSLKED</sequence>
<name>A0ACB7HCP4_MANES</name>
<evidence type="ECO:0000313" key="1">
    <source>
        <dbReference type="EMBL" id="KAG8649458.1"/>
    </source>
</evidence>
<dbReference type="Proteomes" id="UP000091857">
    <property type="component" value="Chromosome 8"/>
</dbReference>
<accession>A0ACB7HCP4</accession>
<gene>
    <name evidence="1" type="ORF">MANES_08G094111v8</name>
</gene>
<evidence type="ECO:0000313" key="2">
    <source>
        <dbReference type="Proteomes" id="UP000091857"/>
    </source>
</evidence>
<reference evidence="2" key="1">
    <citation type="journal article" date="2016" name="Nat. Biotechnol.">
        <title>Sequencing wild and cultivated cassava and related species reveals extensive interspecific hybridization and genetic diversity.</title>
        <authorList>
            <person name="Bredeson J.V."/>
            <person name="Lyons J.B."/>
            <person name="Prochnik S.E."/>
            <person name="Wu G.A."/>
            <person name="Ha C.M."/>
            <person name="Edsinger-Gonzales E."/>
            <person name="Grimwood J."/>
            <person name="Schmutz J."/>
            <person name="Rabbi I.Y."/>
            <person name="Egesi C."/>
            <person name="Nauluvula P."/>
            <person name="Lebot V."/>
            <person name="Ndunguru J."/>
            <person name="Mkamilo G."/>
            <person name="Bart R.S."/>
            <person name="Setter T.L."/>
            <person name="Gleadow R.M."/>
            <person name="Kulakow P."/>
            <person name="Ferguson M.E."/>
            <person name="Rounsley S."/>
            <person name="Rokhsar D.S."/>
        </authorList>
    </citation>
    <scope>NUCLEOTIDE SEQUENCE [LARGE SCALE GENOMIC DNA]</scope>
    <source>
        <strain evidence="2">cv. AM560-2</strain>
    </source>
</reference>
<organism evidence="1 2">
    <name type="scientific">Manihot esculenta</name>
    <name type="common">Cassava</name>
    <name type="synonym">Jatropha manihot</name>
    <dbReference type="NCBI Taxonomy" id="3983"/>
    <lineage>
        <taxon>Eukaryota</taxon>
        <taxon>Viridiplantae</taxon>
        <taxon>Streptophyta</taxon>
        <taxon>Embryophyta</taxon>
        <taxon>Tracheophyta</taxon>
        <taxon>Spermatophyta</taxon>
        <taxon>Magnoliopsida</taxon>
        <taxon>eudicotyledons</taxon>
        <taxon>Gunneridae</taxon>
        <taxon>Pentapetalae</taxon>
        <taxon>rosids</taxon>
        <taxon>fabids</taxon>
        <taxon>Malpighiales</taxon>
        <taxon>Euphorbiaceae</taxon>
        <taxon>Crotonoideae</taxon>
        <taxon>Manihoteae</taxon>
        <taxon>Manihot</taxon>
    </lineage>
</organism>
<protein>
    <submittedName>
        <fullName evidence="1">Uncharacterized protein</fullName>
    </submittedName>
</protein>
<dbReference type="EMBL" id="CM004394">
    <property type="protein sequence ID" value="KAG8649458.1"/>
    <property type="molecule type" value="Genomic_DNA"/>
</dbReference>
<comment type="caution">
    <text evidence="1">The sequence shown here is derived from an EMBL/GenBank/DDBJ whole genome shotgun (WGS) entry which is preliminary data.</text>
</comment>
<keyword evidence="2" id="KW-1185">Reference proteome</keyword>
<proteinExistence type="predicted"/>